<dbReference type="PANTHER" id="PTHR33376:SF7">
    <property type="entry name" value="C4-DICARBOXYLATE-BINDING PROTEIN DCTB"/>
    <property type="match status" value="1"/>
</dbReference>
<protein>
    <submittedName>
        <fullName evidence="7">TRAP-type C4-dicarboxylate transport system, periplasmic component</fullName>
    </submittedName>
</protein>
<evidence type="ECO:0000256" key="5">
    <source>
        <dbReference type="ARBA" id="ARBA00022764"/>
    </source>
</evidence>
<keyword evidence="5" id="KW-0574">Periplasm</keyword>
<dbReference type="NCBIfam" id="NF037995">
    <property type="entry name" value="TRAP_S1"/>
    <property type="match status" value="1"/>
</dbReference>
<evidence type="ECO:0000313" key="8">
    <source>
        <dbReference type="Proteomes" id="UP000186559"/>
    </source>
</evidence>
<dbReference type="KEGG" id="tpro:Ga0080559_TMP4177"/>
<dbReference type="Proteomes" id="UP000186559">
    <property type="component" value="Chromosome"/>
</dbReference>
<name>A0A1U7DA20_9RHOB</name>
<dbReference type="SUPFAM" id="SSF53850">
    <property type="entry name" value="Periplasmic binding protein-like II"/>
    <property type="match status" value="1"/>
</dbReference>
<dbReference type="STRING" id="1229727.Ga0080559_TMP4177"/>
<dbReference type="InterPro" id="IPR018389">
    <property type="entry name" value="DctP_fam"/>
</dbReference>
<evidence type="ECO:0000256" key="6">
    <source>
        <dbReference type="SAM" id="SignalP"/>
    </source>
</evidence>
<evidence type="ECO:0000256" key="3">
    <source>
        <dbReference type="ARBA" id="ARBA00022448"/>
    </source>
</evidence>
<dbReference type="GO" id="GO:0042597">
    <property type="term" value="C:periplasmic space"/>
    <property type="evidence" value="ECO:0007669"/>
    <property type="project" value="UniProtKB-SubCell"/>
</dbReference>
<keyword evidence="4 6" id="KW-0732">Signal</keyword>
<proteinExistence type="inferred from homology"/>
<organism evidence="7 8">
    <name type="scientific">Salipiger profundus</name>
    <dbReference type="NCBI Taxonomy" id="1229727"/>
    <lineage>
        <taxon>Bacteria</taxon>
        <taxon>Pseudomonadati</taxon>
        <taxon>Pseudomonadota</taxon>
        <taxon>Alphaproteobacteria</taxon>
        <taxon>Rhodobacterales</taxon>
        <taxon>Roseobacteraceae</taxon>
        <taxon>Salipiger</taxon>
    </lineage>
</organism>
<dbReference type="Pfam" id="PF03480">
    <property type="entry name" value="DctP"/>
    <property type="match status" value="1"/>
</dbReference>
<dbReference type="AlphaFoldDB" id="A0A1U7DA20"/>
<dbReference type="GO" id="GO:0055085">
    <property type="term" value="P:transmembrane transport"/>
    <property type="evidence" value="ECO:0007669"/>
    <property type="project" value="InterPro"/>
</dbReference>
<reference evidence="7 8" key="1">
    <citation type="submission" date="2016-03" db="EMBL/GenBank/DDBJ databases">
        <title>Deep-sea bacteria in the southern Pacific.</title>
        <authorList>
            <person name="Tang K."/>
        </authorList>
    </citation>
    <scope>NUCLEOTIDE SEQUENCE [LARGE SCALE GENOMIC DNA]</scope>
    <source>
        <strain evidence="7 8">JLT2016</strain>
    </source>
</reference>
<keyword evidence="8" id="KW-1185">Reference proteome</keyword>
<evidence type="ECO:0000313" key="7">
    <source>
        <dbReference type="EMBL" id="APX24973.1"/>
    </source>
</evidence>
<dbReference type="CDD" id="cd13666">
    <property type="entry name" value="PBP2_TRAP_DctP_like_1"/>
    <property type="match status" value="1"/>
</dbReference>
<sequence precursor="true">MRTMKALLLAGSLGALAATGAVTGAQAETYRISHYQSDGETTVRVAKWFAEEIEKATDGEIAFEVFTGGVLLPAKATLQGIGDGVVQEGFHTSGYTPSELPLSNALSGFGYIEPDPTTVGAAFADWAINDPAGNGQYAEHNVVPFGGFSTPTYPAICNTDEPVTTLEDLQGLKIRFPGGLTSKLAQDLGVIPVNIPAPEIYQALQTGQIDCAGILAAWLNIDNSLDEVSKSVTLLGWEGSFNSPLQLFNKDFWQSLTDDQRAEIIKLAARAHAKAQIDFNSSNQKALDTTASKGHPVVEPDESIQNAVQEWIDNGLGDRAAVARDAYGVEDPEALFASFEPYIEKWRELISNMDDPLDEDELTQVFYDNLYGELDPAEYGMN</sequence>
<dbReference type="InterPro" id="IPR038404">
    <property type="entry name" value="TRAP_DctP_sf"/>
</dbReference>
<feature type="chain" id="PRO_5010526877" evidence="6">
    <location>
        <begin position="18"/>
        <end position="382"/>
    </location>
</feature>
<dbReference type="OrthoDB" id="7239472at2"/>
<evidence type="ECO:0000256" key="4">
    <source>
        <dbReference type="ARBA" id="ARBA00022729"/>
    </source>
</evidence>
<dbReference type="PANTHER" id="PTHR33376">
    <property type="match status" value="1"/>
</dbReference>
<gene>
    <name evidence="7" type="ORF">Ga0080559_TMP4177</name>
</gene>
<comment type="similarity">
    <text evidence="2">Belongs to the bacterial solute-binding protein 7 family.</text>
</comment>
<keyword evidence="3" id="KW-0813">Transport</keyword>
<feature type="signal peptide" evidence="6">
    <location>
        <begin position="1"/>
        <end position="17"/>
    </location>
</feature>
<comment type="subcellular location">
    <subcellularLocation>
        <location evidence="1">Periplasm</location>
    </subcellularLocation>
</comment>
<accession>A0A1U7DA20</accession>
<evidence type="ECO:0000256" key="1">
    <source>
        <dbReference type="ARBA" id="ARBA00004418"/>
    </source>
</evidence>
<dbReference type="RefSeq" id="WP_076624672.1">
    <property type="nucleotide sequence ID" value="NZ_BMEW01000001.1"/>
</dbReference>
<dbReference type="EMBL" id="CP014796">
    <property type="protein sequence ID" value="APX24973.1"/>
    <property type="molecule type" value="Genomic_DNA"/>
</dbReference>
<dbReference type="Gene3D" id="3.40.190.170">
    <property type="entry name" value="Bacterial extracellular solute-binding protein, family 7"/>
    <property type="match status" value="1"/>
</dbReference>
<evidence type="ECO:0000256" key="2">
    <source>
        <dbReference type="ARBA" id="ARBA00009023"/>
    </source>
</evidence>